<dbReference type="GO" id="GO:0030627">
    <property type="term" value="F:pre-mRNA 5'-splice site binding"/>
    <property type="evidence" value="ECO:0007669"/>
    <property type="project" value="TreeGrafter"/>
</dbReference>
<dbReference type="Gene3D" id="1.25.40.10">
    <property type="entry name" value="Tetratricopeptide repeat domain"/>
    <property type="match status" value="2"/>
</dbReference>
<protein>
    <submittedName>
        <fullName evidence="6">Uncharacterized protein</fullName>
    </submittedName>
</protein>
<dbReference type="GO" id="GO:0005685">
    <property type="term" value="C:U1 snRNP"/>
    <property type="evidence" value="ECO:0007669"/>
    <property type="project" value="EnsemblFungi"/>
</dbReference>
<dbReference type="GO" id="GO:0000243">
    <property type="term" value="C:commitment complex"/>
    <property type="evidence" value="ECO:0007669"/>
    <property type="project" value="TreeGrafter"/>
</dbReference>
<dbReference type="EMBL" id="DS480393">
    <property type="protein sequence ID" value="EDO18152.1"/>
    <property type="molecule type" value="Genomic_DNA"/>
</dbReference>
<evidence type="ECO:0000256" key="3">
    <source>
        <dbReference type="ARBA" id="ARBA00022737"/>
    </source>
</evidence>
<dbReference type="Pfam" id="PF23240">
    <property type="entry name" value="HAT_PRP39_N"/>
    <property type="match status" value="1"/>
</dbReference>
<dbReference type="InParanoid" id="A7THZ0"/>
<dbReference type="InterPro" id="IPR003107">
    <property type="entry name" value="HAT"/>
</dbReference>
<evidence type="ECO:0000256" key="5">
    <source>
        <dbReference type="ARBA" id="ARBA00023242"/>
    </source>
</evidence>
<dbReference type="RefSeq" id="XP_001646010.1">
    <property type="nucleotide sequence ID" value="XM_001645960.1"/>
</dbReference>
<dbReference type="GO" id="GO:0071004">
    <property type="term" value="C:U2-type prespliceosome"/>
    <property type="evidence" value="ECO:0007669"/>
    <property type="project" value="EnsemblFungi"/>
</dbReference>
<dbReference type="AlphaFoldDB" id="A7THZ0"/>
<keyword evidence="7" id="KW-1185">Reference proteome</keyword>
<evidence type="ECO:0000313" key="7">
    <source>
        <dbReference type="Proteomes" id="UP000000267"/>
    </source>
</evidence>
<organism evidence="7">
    <name type="scientific">Vanderwaltozyma polyspora (strain ATCC 22028 / DSM 70294 / BCRC 21397 / CBS 2163 / NBRC 10782 / NRRL Y-8283 / UCD 57-17)</name>
    <name type="common">Kluyveromyces polysporus</name>
    <dbReference type="NCBI Taxonomy" id="436907"/>
    <lineage>
        <taxon>Eukaryota</taxon>
        <taxon>Fungi</taxon>
        <taxon>Dikarya</taxon>
        <taxon>Ascomycota</taxon>
        <taxon>Saccharomycotina</taxon>
        <taxon>Saccharomycetes</taxon>
        <taxon>Saccharomycetales</taxon>
        <taxon>Saccharomycetaceae</taxon>
        <taxon>Vanderwaltozyma</taxon>
    </lineage>
</organism>
<dbReference type="OrthoDB" id="10265668at2759"/>
<dbReference type="OMA" id="IELWISY"/>
<dbReference type="Proteomes" id="UP000000267">
    <property type="component" value="Unassembled WGS sequence"/>
</dbReference>
<gene>
    <name evidence="6" type="ORF">Kpol_1031p59</name>
</gene>
<dbReference type="InterPro" id="IPR059164">
    <property type="entry name" value="HAT_PRP39_C"/>
</dbReference>
<dbReference type="eggNOG" id="KOG1258">
    <property type="taxonomic scope" value="Eukaryota"/>
</dbReference>
<name>A7THZ0_VANPO</name>
<dbReference type="SMART" id="SM00386">
    <property type="entry name" value="HAT"/>
    <property type="match status" value="4"/>
</dbReference>
<dbReference type="SUPFAM" id="SSF48452">
    <property type="entry name" value="TPR-like"/>
    <property type="match status" value="1"/>
</dbReference>
<comment type="subcellular location">
    <subcellularLocation>
        <location evidence="1">Nucleus</location>
    </subcellularLocation>
</comment>
<dbReference type="HOGENOM" id="CLU_037892_0_0_1"/>
<dbReference type="PhylomeDB" id="A7THZ0"/>
<evidence type="ECO:0000256" key="1">
    <source>
        <dbReference type="ARBA" id="ARBA00004123"/>
    </source>
</evidence>
<evidence type="ECO:0000256" key="4">
    <source>
        <dbReference type="ARBA" id="ARBA00023187"/>
    </source>
</evidence>
<keyword evidence="3" id="KW-0677">Repeat</keyword>
<dbReference type="FunCoup" id="A7THZ0">
    <property type="interactions" value="368"/>
</dbReference>
<dbReference type="KEGG" id="vpo:Kpol_1031p59"/>
<sequence>MDPFNSVVSNEKFSKLTLNVINYPKSLEHWENIINYLIDEVSPINKKLDKKLYKLIVTTYESLLFNFPYLENYYIDYGLFEYKLGNISNVHKIFKNGLKVFNQKSVLVWVSYLQLCNEIVTDDKALFKKYEKAEQYIGMHFYSGEFWELYLNLIKERSISKIRYFSMLRKILEYPIYSFSKFYAIWLKEIDNVRDLKQLSLFAPRDELKKKLKIDIKFKSRKGPYLFECKKKLKKITKEMYSVIQFQVLEIYSLFESNLSIQYYVSPDKLIPTSEIEKWEGYIDYSINTRNEQLIEINFQRGLIITANYDAIWIKYSKWLISSQKDLVSAKNILIDGLSMSLKKSKIIKMLFDVLVGLNDYDSLEYILSQMEKFSINIVDIDDFEIFWDFIQFKMFLANNSLKSRYSESQKNSFLPENIFTLILNRLKYEGSKEGQLLLLHYLVQLQDKDNTKIIENKVFKQIIKDNLEYYINDGTFWTLYSQLIYFDPSSSYLEKRRSILNLWKTGVPHTDSVKELLSEFCFKYLPDDIDNLDDLFA</sequence>
<reference evidence="6 7" key="1">
    <citation type="journal article" date="2007" name="Proc. Natl. Acad. Sci. U.S.A.">
        <title>Independent sorting-out of thousands of duplicated gene pairs in two yeast species descended from a whole-genome duplication.</title>
        <authorList>
            <person name="Scannell D.R."/>
            <person name="Frank A.C."/>
            <person name="Conant G.C."/>
            <person name="Byrne K.P."/>
            <person name="Woolfit M."/>
            <person name="Wolfe K.H."/>
        </authorList>
    </citation>
    <scope>NUCLEOTIDE SEQUENCE [LARGE SCALE GENOMIC DNA]</scope>
    <source>
        <strain evidence="7">ATCC 22028 / DSM 70294 / BCRC 21397 / CBS 2163 / NBRC 10782 / NRRL Y-8283 / UCD 57-17</strain>
    </source>
</reference>
<keyword evidence="5" id="KW-0539">Nucleus</keyword>
<evidence type="ECO:0000313" key="6">
    <source>
        <dbReference type="EMBL" id="EDO18152.1"/>
    </source>
</evidence>
<dbReference type="PANTHER" id="PTHR17204:SF23">
    <property type="entry name" value="U1 SMALL NUCLEAR RIBONUCLEOPROTEIN COMPONENT PRP42"/>
    <property type="match status" value="1"/>
</dbReference>
<dbReference type="Pfam" id="PF23241">
    <property type="entry name" value="HAT_PRP39_C"/>
    <property type="match status" value="1"/>
</dbReference>
<dbReference type="PANTHER" id="PTHR17204">
    <property type="entry name" value="PRE-MRNA PROCESSING PROTEIN PRP39-RELATED"/>
    <property type="match status" value="1"/>
</dbReference>
<dbReference type="GeneID" id="5546425"/>
<dbReference type="GO" id="GO:0000395">
    <property type="term" value="P:mRNA 5'-splice site recognition"/>
    <property type="evidence" value="ECO:0007669"/>
    <property type="project" value="TreeGrafter"/>
</dbReference>
<keyword evidence="2" id="KW-0507">mRNA processing</keyword>
<dbReference type="InterPro" id="IPR011990">
    <property type="entry name" value="TPR-like_helical_dom_sf"/>
</dbReference>
<accession>A7THZ0</accession>
<keyword evidence="4" id="KW-0508">mRNA splicing</keyword>
<proteinExistence type="predicted"/>
<dbReference type="STRING" id="436907.A7THZ0"/>
<evidence type="ECO:0000256" key="2">
    <source>
        <dbReference type="ARBA" id="ARBA00022664"/>
    </source>
</evidence>